<reference evidence="8" key="1">
    <citation type="submission" date="2018-11" db="EMBL/GenBank/DDBJ databases">
        <title>Rhizobium chutanense sp. nov., isolated from root nodules of Phaseolus vulgaris in China.</title>
        <authorList>
            <person name="Huo Y."/>
        </authorList>
    </citation>
    <scope>NUCLEOTIDE SEQUENCE [LARGE SCALE GENOMIC DNA]</scope>
    <source>
        <strain evidence="8">CCBAU 65647</strain>
    </source>
</reference>
<dbReference type="GO" id="GO:0010628">
    <property type="term" value="P:positive regulation of gene expression"/>
    <property type="evidence" value="ECO:0007669"/>
    <property type="project" value="TreeGrafter"/>
</dbReference>
<dbReference type="PRINTS" id="PR00039">
    <property type="entry name" value="HTHLYSR"/>
</dbReference>
<evidence type="ECO:0000313" key="8">
    <source>
        <dbReference type="Proteomes" id="UP000278823"/>
    </source>
</evidence>
<dbReference type="InterPro" id="IPR036388">
    <property type="entry name" value="WH-like_DNA-bd_sf"/>
</dbReference>
<sequence length="316" mass="34751">MEVAMRVSLRHIEVFHVVMTSGSLTRAAELMHTSQPTLSREIATLERLLGFTLFERRSRRLLATEKAVLFHAEVQRSYSGLQQLLQSAEAIRGNTTSYLRIACLPLFSSTIVPKISVGLLREHPNCRMAMVPLDHADLMRELLALRCELGLAEVGVAVEGMHVEEVTVGEEVCVLPEGHPLAALRTISPSDLEKVDLISYTSNDAYHKRFQSFFESTSFTKNVKLETTTAEAICSFVQQGLGAALVNPITARAFAGRGVVVRPLSISIPFVVGVCRPLGRPISDFAATAARLIVQECEAISVELRRPEVWQGQTGV</sequence>
<dbReference type="SUPFAM" id="SSF53850">
    <property type="entry name" value="Periplasmic binding protein-like II"/>
    <property type="match status" value="1"/>
</dbReference>
<evidence type="ECO:0000256" key="2">
    <source>
        <dbReference type="ARBA" id="ARBA00023015"/>
    </source>
</evidence>
<feature type="domain" description="HTH lysR-type" evidence="6">
    <location>
        <begin position="7"/>
        <end position="64"/>
    </location>
</feature>
<dbReference type="OrthoDB" id="7260751at2"/>
<evidence type="ECO:0000313" key="7">
    <source>
        <dbReference type="EMBL" id="RUM20416.1"/>
    </source>
</evidence>
<dbReference type="GO" id="GO:0003700">
    <property type="term" value="F:DNA-binding transcription factor activity"/>
    <property type="evidence" value="ECO:0007669"/>
    <property type="project" value="InterPro"/>
</dbReference>
<dbReference type="PANTHER" id="PTHR30427">
    <property type="entry name" value="TRANSCRIPTIONAL ACTIVATOR PROTEIN LYSR"/>
    <property type="match status" value="1"/>
</dbReference>
<dbReference type="AlphaFoldDB" id="A0A3S0Y1F9"/>
<keyword evidence="8" id="KW-1185">Reference proteome</keyword>
<dbReference type="Pfam" id="PF03466">
    <property type="entry name" value="LysR_substrate"/>
    <property type="match status" value="1"/>
</dbReference>
<keyword evidence="4" id="KW-0010">Activator</keyword>
<dbReference type="SUPFAM" id="SSF46785">
    <property type="entry name" value="Winged helix' DNA-binding domain"/>
    <property type="match status" value="1"/>
</dbReference>
<organism evidence="7 8">
    <name type="scientific">Rhizobium vallis</name>
    <dbReference type="NCBI Taxonomy" id="634290"/>
    <lineage>
        <taxon>Bacteria</taxon>
        <taxon>Pseudomonadati</taxon>
        <taxon>Pseudomonadota</taxon>
        <taxon>Alphaproteobacteria</taxon>
        <taxon>Hyphomicrobiales</taxon>
        <taxon>Rhizobiaceae</taxon>
        <taxon>Rhizobium/Agrobacterium group</taxon>
        <taxon>Rhizobium</taxon>
    </lineage>
</organism>
<dbReference type="Gene3D" id="1.10.10.10">
    <property type="entry name" value="Winged helix-like DNA-binding domain superfamily/Winged helix DNA-binding domain"/>
    <property type="match status" value="1"/>
</dbReference>
<dbReference type="InterPro" id="IPR036390">
    <property type="entry name" value="WH_DNA-bd_sf"/>
</dbReference>
<evidence type="ECO:0000256" key="3">
    <source>
        <dbReference type="ARBA" id="ARBA00023125"/>
    </source>
</evidence>
<dbReference type="GO" id="GO:0009089">
    <property type="term" value="P:lysine biosynthetic process via diaminopimelate"/>
    <property type="evidence" value="ECO:0007669"/>
    <property type="project" value="TreeGrafter"/>
</dbReference>
<gene>
    <name evidence="7" type="ORF">EFQ99_29215</name>
</gene>
<dbReference type="Pfam" id="PF00126">
    <property type="entry name" value="HTH_1"/>
    <property type="match status" value="1"/>
</dbReference>
<comment type="caution">
    <text evidence="7">The sequence shown here is derived from an EMBL/GenBank/DDBJ whole genome shotgun (WGS) entry which is preliminary data.</text>
</comment>
<name>A0A3S0Y1F9_9HYPH</name>
<evidence type="ECO:0000256" key="5">
    <source>
        <dbReference type="ARBA" id="ARBA00023163"/>
    </source>
</evidence>
<dbReference type="PANTHER" id="PTHR30427:SF1">
    <property type="entry name" value="TRANSCRIPTIONAL ACTIVATOR PROTEIN LYSR"/>
    <property type="match status" value="1"/>
</dbReference>
<dbReference type="Gene3D" id="3.40.190.10">
    <property type="entry name" value="Periplasmic binding protein-like II"/>
    <property type="match status" value="2"/>
</dbReference>
<dbReference type="InterPro" id="IPR000847">
    <property type="entry name" value="LysR_HTH_N"/>
</dbReference>
<evidence type="ECO:0000256" key="1">
    <source>
        <dbReference type="ARBA" id="ARBA00009437"/>
    </source>
</evidence>
<keyword evidence="2" id="KW-0805">Transcription regulation</keyword>
<dbReference type="NCBIfam" id="NF008239">
    <property type="entry name" value="PRK11013.1"/>
    <property type="match status" value="1"/>
</dbReference>
<proteinExistence type="inferred from homology"/>
<dbReference type="PROSITE" id="PS50931">
    <property type="entry name" value="HTH_LYSR"/>
    <property type="match status" value="1"/>
</dbReference>
<dbReference type="Proteomes" id="UP000278823">
    <property type="component" value="Unassembled WGS sequence"/>
</dbReference>
<comment type="similarity">
    <text evidence="1">Belongs to the LysR transcriptional regulatory family.</text>
</comment>
<dbReference type="InterPro" id="IPR005119">
    <property type="entry name" value="LysR_subst-bd"/>
</dbReference>
<accession>A0A3S0Y1F9</accession>
<dbReference type="EMBL" id="RJTH01000015">
    <property type="protein sequence ID" value="RUM20416.1"/>
    <property type="molecule type" value="Genomic_DNA"/>
</dbReference>
<keyword evidence="3" id="KW-0238">DNA-binding</keyword>
<evidence type="ECO:0000256" key="4">
    <source>
        <dbReference type="ARBA" id="ARBA00023159"/>
    </source>
</evidence>
<dbReference type="GO" id="GO:0043565">
    <property type="term" value="F:sequence-specific DNA binding"/>
    <property type="evidence" value="ECO:0007669"/>
    <property type="project" value="TreeGrafter"/>
</dbReference>
<keyword evidence="5" id="KW-0804">Transcription</keyword>
<evidence type="ECO:0000259" key="6">
    <source>
        <dbReference type="PROSITE" id="PS50931"/>
    </source>
</evidence>
<protein>
    <submittedName>
        <fullName evidence="7">LysR family transcriptional regulator</fullName>
    </submittedName>
</protein>